<feature type="domain" description="Serine aminopeptidase S33" evidence="1">
    <location>
        <begin position="33"/>
        <end position="139"/>
    </location>
</feature>
<dbReference type="InterPro" id="IPR029058">
    <property type="entry name" value="AB_hydrolase_fold"/>
</dbReference>
<comment type="caution">
    <text evidence="2">The sequence shown here is derived from an EMBL/GenBank/DDBJ whole genome shotgun (WGS) entry which is preliminary data.</text>
</comment>
<organism evidence="2 3">
    <name type="scientific">Catellatospora bangladeshensis</name>
    <dbReference type="NCBI Taxonomy" id="310355"/>
    <lineage>
        <taxon>Bacteria</taxon>
        <taxon>Bacillati</taxon>
        <taxon>Actinomycetota</taxon>
        <taxon>Actinomycetes</taxon>
        <taxon>Micromonosporales</taxon>
        <taxon>Micromonosporaceae</taxon>
        <taxon>Catellatospora</taxon>
    </lineage>
</organism>
<sequence length="219" mass="22527">MEDMTSAGNGTAAEVVIPVTGAALGAHLAIPPQAAGLVVFVHGSGSSRHSPRNQYVARYLRDAGLGTLLFDLLNEAEEGDRGNVFDIGLLAGRLSEVLSWVRGQQAARGLPVGLFGASTGAAAALWAAADAGDGVAAVVSRGGRPDLADGRLAAVRAPTLLIVGGLDHTVLELNRQAAAQLTCEHAVEVVPGATHLFPEPGTLQQAATLARDWLVRHVR</sequence>
<dbReference type="SUPFAM" id="SSF53474">
    <property type="entry name" value="alpha/beta-Hydrolases"/>
    <property type="match status" value="1"/>
</dbReference>
<dbReference type="PANTHER" id="PTHR13136:SF11">
    <property type="entry name" value="TESTIS-EXPRESSED PROTEIN 30"/>
    <property type="match status" value="1"/>
</dbReference>
<dbReference type="Pfam" id="PF12146">
    <property type="entry name" value="Hydrolase_4"/>
    <property type="match status" value="1"/>
</dbReference>
<name>A0A8J3JN71_9ACTN</name>
<keyword evidence="3" id="KW-1185">Reference proteome</keyword>
<dbReference type="Proteomes" id="UP000601223">
    <property type="component" value="Unassembled WGS sequence"/>
</dbReference>
<dbReference type="AlphaFoldDB" id="A0A8J3JN71"/>
<evidence type="ECO:0000313" key="3">
    <source>
        <dbReference type="Proteomes" id="UP000601223"/>
    </source>
</evidence>
<dbReference type="PANTHER" id="PTHR13136">
    <property type="entry name" value="TESTIS DEVELOPMENT PROTEIN PRTD"/>
    <property type="match status" value="1"/>
</dbReference>
<gene>
    <name evidence="2" type="ORF">Cba03nite_15180</name>
</gene>
<evidence type="ECO:0000313" key="2">
    <source>
        <dbReference type="EMBL" id="GIF80169.1"/>
    </source>
</evidence>
<dbReference type="InterPro" id="IPR026555">
    <property type="entry name" value="NSL3/Tex30"/>
</dbReference>
<evidence type="ECO:0000259" key="1">
    <source>
        <dbReference type="Pfam" id="PF12146"/>
    </source>
</evidence>
<proteinExistence type="predicted"/>
<protein>
    <recommendedName>
        <fullName evidence="1">Serine aminopeptidase S33 domain-containing protein</fullName>
    </recommendedName>
</protein>
<dbReference type="InterPro" id="IPR022742">
    <property type="entry name" value="Hydrolase_4"/>
</dbReference>
<dbReference type="EMBL" id="BONF01000009">
    <property type="protein sequence ID" value="GIF80169.1"/>
    <property type="molecule type" value="Genomic_DNA"/>
</dbReference>
<dbReference type="Gene3D" id="3.40.50.1820">
    <property type="entry name" value="alpha/beta hydrolase"/>
    <property type="match status" value="1"/>
</dbReference>
<reference evidence="2 3" key="1">
    <citation type="submission" date="2021-01" db="EMBL/GenBank/DDBJ databases">
        <title>Whole genome shotgun sequence of Catellatospora bangladeshensis NBRC 107357.</title>
        <authorList>
            <person name="Komaki H."/>
            <person name="Tamura T."/>
        </authorList>
    </citation>
    <scope>NUCLEOTIDE SEQUENCE [LARGE SCALE GENOMIC DNA]</scope>
    <source>
        <strain evidence="2 3">NBRC 107357</strain>
    </source>
</reference>
<accession>A0A8J3JN71</accession>